<accession>A0A6J7CJV9</accession>
<feature type="transmembrane region" description="Helical" evidence="5">
    <location>
        <begin position="6"/>
        <end position="26"/>
    </location>
</feature>
<dbReference type="GO" id="GO:0030313">
    <property type="term" value="C:cell envelope"/>
    <property type="evidence" value="ECO:0007669"/>
    <property type="project" value="UniProtKB-SubCell"/>
</dbReference>
<keyword evidence="4" id="KW-0676">Redox-active center</keyword>
<keyword evidence="5" id="KW-1133">Transmembrane helix</keyword>
<dbReference type="InterPro" id="IPR000866">
    <property type="entry name" value="AhpC/TSA"/>
</dbReference>
<dbReference type="InterPro" id="IPR050553">
    <property type="entry name" value="Thioredoxin_ResA/DsbE_sf"/>
</dbReference>
<dbReference type="PANTHER" id="PTHR42852:SF6">
    <property type="entry name" value="THIOL:DISULFIDE INTERCHANGE PROTEIN DSBE"/>
    <property type="match status" value="1"/>
</dbReference>
<evidence type="ECO:0000256" key="3">
    <source>
        <dbReference type="ARBA" id="ARBA00023157"/>
    </source>
</evidence>
<keyword evidence="2" id="KW-0201">Cytochrome c-type biogenesis</keyword>
<dbReference type="InterPro" id="IPR036249">
    <property type="entry name" value="Thioredoxin-like_sf"/>
</dbReference>
<dbReference type="PANTHER" id="PTHR42852">
    <property type="entry name" value="THIOL:DISULFIDE INTERCHANGE PROTEIN DSBE"/>
    <property type="match status" value="1"/>
</dbReference>
<dbReference type="CDD" id="cd02966">
    <property type="entry name" value="TlpA_like_family"/>
    <property type="match status" value="1"/>
</dbReference>
<dbReference type="SUPFAM" id="SSF52833">
    <property type="entry name" value="Thioredoxin-like"/>
    <property type="match status" value="1"/>
</dbReference>
<dbReference type="GO" id="GO:0017004">
    <property type="term" value="P:cytochrome complex assembly"/>
    <property type="evidence" value="ECO:0007669"/>
    <property type="project" value="UniProtKB-KW"/>
</dbReference>
<gene>
    <name evidence="7" type="ORF">UFOPK3423_00046</name>
</gene>
<dbReference type="GO" id="GO:0016209">
    <property type="term" value="F:antioxidant activity"/>
    <property type="evidence" value="ECO:0007669"/>
    <property type="project" value="InterPro"/>
</dbReference>
<evidence type="ECO:0000256" key="2">
    <source>
        <dbReference type="ARBA" id="ARBA00022748"/>
    </source>
</evidence>
<organism evidence="7">
    <name type="scientific">freshwater metagenome</name>
    <dbReference type="NCBI Taxonomy" id="449393"/>
    <lineage>
        <taxon>unclassified sequences</taxon>
        <taxon>metagenomes</taxon>
        <taxon>ecological metagenomes</taxon>
    </lineage>
</organism>
<dbReference type="Gene3D" id="3.40.30.10">
    <property type="entry name" value="Glutaredoxin"/>
    <property type="match status" value="1"/>
</dbReference>
<evidence type="ECO:0000256" key="5">
    <source>
        <dbReference type="SAM" id="Phobius"/>
    </source>
</evidence>
<evidence type="ECO:0000256" key="1">
    <source>
        <dbReference type="ARBA" id="ARBA00004196"/>
    </source>
</evidence>
<reference evidence="7" key="1">
    <citation type="submission" date="2020-05" db="EMBL/GenBank/DDBJ databases">
        <authorList>
            <person name="Chiriac C."/>
            <person name="Salcher M."/>
            <person name="Ghai R."/>
            <person name="Kavagutti S V."/>
        </authorList>
    </citation>
    <scope>NUCLEOTIDE SEQUENCE</scope>
</reference>
<dbReference type="EMBL" id="CAFBLQ010000003">
    <property type="protein sequence ID" value="CAB4857375.1"/>
    <property type="molecule type" value="Genomic_DNA"/>
</dbReference>
<evidence type="ECO:0000259" key="6">
    <source>
        <dbReference type="PROSITE" id="PS51352"/>
    </source>
</evidence>
<protein>
    <submittedName>
        <fullName evidence="7">Unannotated protein</fullName>
    </submittedName>
</protein>
<dbReference type="Pfam" id="PF00578">
    <property type="entry name" value="AhpC-TSA"/>
    <property type="match status" value="1"/>
</dbReference>
<evidence type="ECO:0000313" key="7">
    <source>
        <dbReference type="EMBL" id="CAB4857375.1"/>
    </source>
</evidence>
<dbReference type="GO" id="GO:0016491">
    <property type="term" value="F:oxidoreductase activity"/>
    <property type="evidence" value="ECO:0007669"/>
    <property type="project" value="InterPro"/>
</dbReference>
<sequence>MKRPGVLPTIIAVFCAMLIALIIYGVSSTGADTSLDSAVRSGKRPQAPGATVALPKLDGTGTLSIGALRGKVVVLNFWASWCDPCKAEAPVLQNAQRRLERSGDGTVLGVTYKDFAAESRRFEREVGVTYPSLRDDKLKLAPKYGTTKLPETFVIDREGKIVAISRGQLDQKFLDSALDKALGGPAA</sequence>
<feature type="domain" description="Thioredoxin" evidence="6">
    <location>
        <begin position="43"/>
        <end position="183"/>
    </location>
</feature>
<dbReference type="AlphaFoldDB" id="A0A6J7CJV9"/>
<name>A0A6J7CJV9_9ZZZZ</name>
<keyword evidence="3" id="KW-1015">Disulfide bond</keyword>
<keyword evidence="5" id="KW-0812">Transmembrane</keyword>
<dbReference type="PROSITE" id="PS51352">
    <property type="entry name" value="THIOREDOXIN_2"/>
    <property type="match status" value="1"/>
</dbReference>
<proteinExistence type="predicted"/>
<evidence type="ECO:0000256" key="4">
    <source>
        <dbReference type="ARBA" id="ARBA00023284"/>
    </source>
</evidence>
<comment type="subcellular location">
    <subcellularLocation>
        <location evidence="1">Cell envelope</location>
    </subcellularLocation>
</comment>
<keyword evidence="5" id="KW-0472">Membrane</keyword>
<dbReference type="InterPro" id="IPR013766">
    <property type="entry name" value="Thioredoxin_domain"/>
</dbReference>